<sequence length="211" mass="22972">MLVASYNKETMGDILITMIRPDAEETEFIQKDNVVRIFDPKTNETTGFNFLNASAVLGTLDSKGPVTLNAAQVNALNKILDEAGFDPEIVVDIEPKFVVGYVKSAKPHPDSDHLQITETMVDQGKVVQIVSGSPNMVEHIKVVVAKVGAIMPDGLVIWPGKLRGIESDGMIVSGRELKLNNAPQKKGALILPDDFVVGEAFDFEKGNHIFD</sequence>
<dbReference type="AlphaFoldDB" id="A0A0R2L6X3"/>
<evidence type="ECO:0000256" key="1">
    <source>
        <dbReference type="ARBA" id="ARBA00022555"/>
    </source>
</evidence>
<dbReference type="EMBL" id="VBTH01000012">
    <property type="protein sequence ID" value="TLQ03932.1"/>
    <property type="molecule type" value="Genomic_DNA"/>
</dbReference>
<dbReference type="CDD" id="cd02796">
    <property type="entry name" value="tRNA_bind_bactPheRS"/>
    <property type="match status" value="1"/>
</dbReference>
<dbReference type="InterPro" id="IPR012340">
    <property type="entry name" value="NA-bd_OB-fold"/>
</dbReference>
<comment type="caution">
    <text evidence="5">The sequence shown here is derived from an EMBL/GenBank/DDBJ whole genome shotgun (WGS) entry which is preliminary data.</text>
</comment>
<dbReference type="InterPro" id="IPR033714">
    <property type="entry name" value="tRNA_bind_bactPheRS"/>
</dbReference>
<dbReference type="InterPro" id="IPR027855">
    <property type="entry name" value="DUF4479"/>
</dbReference>
<dbReference type="PROSITE" id="PS50886">
    <property type="entry name" value="TRBD"/>
    <property type="match status" value="1"/>
</dbReference>
<keyword evidence="7" id="KW-1185">Reference proteome</keyword>
<keyword evidence="2 3" id="KW-0694">RNA-binding</keyword>
<evidence type="ECO:0000313" key="8">
    <source>
        <dbReference type="Proteomes" id="UP000305541"/>
    </source>
</evidence>
<dbReference type="InterPro" id="IPR002547">
    <property type="entry name" value="tRNA-bd_dom"/>
</dbReference>
<evidence type="ECO:0000313" key="5">
    <source>
        <dbReference type="EMBL" id="KRN94637.1"/>
    </source>
</evidence>
<dbReference type="SUPFAM" id="SSF50249">
    <property type="entry name" value="Nucleic acid-binding proteins"/>
    <property type="match status" value="1"/>
</dbReference>
<keyword evidence="1 3" id="KW-0820">tRNA-binding</keyword>
<dbReference type="GO" id="GO:0000049">
    <property type="term" value="F:tRNA binding"/>
    <property type="evidence" value="ECO:0007669"/>
    <property type="project" value="UniProtKB-UniRule"/>
</dbReference>
<gene>
    <name evidence="6" type="ORF">FEZ51_07345</name>
    <name evidence="5" type="ORF">IV81_GL001274</name>
</gene>
<dbReference type="Gene3D" id="3.30.1940.10">
    <property type="entry name" value="YtpR-like"/>
    <property type="match status" value="1"/>
</dbReference>
<organism evidence="5 7">
    <name type="scientific">Pediococcus stilesii</name>
    <dbReference type="NCBI Taxonomy" id="331679"/>
    <lineage>
        <taxon>Bacteria</taxon>
        <taxon>Bacillati</taxon>
        <taxon>Bacillota</taxon>
        <taxon>Bacilli</taxon>
        <taxon>Lactobacillales</taxon>
        <taxon>Lactobacillaceae</taxon>
        <taxon>Pediococcus</taxon>
    </lineage>
</organism>
<dbReference type="STRING" id="331679.IV81_GL001274"/>
<proteinExistence type="predicted"/>
<dbReference type="Proteomes" id="UP000051859">
    <property type="component" value="Unassembled WGS sequence"/>
</dbReference>
<dbReference type="Gene3D" id="2.40.50.140">
    <property type="entry name" value="Nucleic acid-binding proteins"/>
    <property type="match status" value="1"/>
</dbReference>
<accession>A0A0R2L6X3</accession>
<dbReference type="InterPro" id="IPR037154">
    <property type="entry name" value="YtpR-like_sf"/>
</dbReference>
<evidence type="ECO:0000259" key="4">
    <source>
        <dbReference type="PROSITE" id="PS50886"/>
    </source>
</evidence>
<dbReference type="Proteomes" id="UP000305541">
    <property type="component" value="Unassembled WGS sequence"/>
</dbReference>
<dbReference type="PATRIC" id="fig|331679.3.peg.1301"/>
<evidence type="ECO:0000313" key="6">
    <source>
        <dbReference type="EMBL" id="TLQ03932.1"/>
    </source>
</evidence>
<name>A0A0R2L6X3_9LACO</name>
<reference evidence="6 8" key="2">
    <citation type="submission" date="2019-05" db="EMBL/GenBank/DDBJ databases">
        <title>The metagenome of a microbial culture collection derived from dairy environment covers the genomic content of the human microbiome.</title>
        <authorList>
            <person name="Roder T."/>
            <person name="Wuthrich D."/>
            <person name="Sattari Z."/>
            <person name="Von Ah U."/>
            <person name="Bar C."/>
            <person name="Ronchi F."/>
            <person name="Macpherson A.J."/>
            <person name="Ganal-Vonarburg S.C."/>
            <person name="Bruggmann R."/>
            <person name="Vergeres G."/>
        </authorList>
    </citation>
    <scope>NUCLEOTIDE SEQUENCE [LARGE SCALE GENOMIC DNA]</scope>
    <source>
        <strain evidence="6 8">FAM 18815</strain>
    </source>
</reference>
<dbReference type="RefSeq" id="WP_057802022.1">
    <property type="nucleotide sequence ID" value="NZ_JQBX01000004.1"/>
</dbReference>
<dbReference type="EMBL" id="JQBX01000004">
    <property type="protein sequence ID" value="KRN94637.1"/>
    <property type="molecule type" value="Genomic_DNA"/>
</dbReference>
<evidence type="ECO:0000256" key="3">
    <source>
        <dbReference type="PROSITE-ProRule" id="PRU00209"/>
    </source>
</evidence>
<dbReference type="NCBIfam" id="NF045760">
    <property type="entry name" value="YtpR"/>
    <property type="match status" value="1"/>
</dbReference>
<dbReference type="Pfam" id="PF01588">
    <property type="entry name" value="tRNA_bind"/>
    <property type="match status" value="1"/>
</dbReference>
<dbReference type="Pfam" id="PF14794">
    <property type="entry name" value="DUF4479"/>
    <property type="match status" value="1"/>
</dbReference>
<evidence type="ECO:0000256" key="2">
    <source>
        <dbReference type="ARBA" id="ARBA00022884"/>
    </source>
</evidence>
<dbReference type="OrthoDB" id="9805455at2"/>
<reference evidence="5 7" key="1">
    <citation type="journal article" date="2015" name="Genome Announc.">
        <title>Expanding the biotechnology potential of lactobacilli through comparative genomics of 213 strains and associated genera.</title>
        <authorList>
            <person name="Sun Z."/>
            <person name="Harris H.M."/>
            <person name="McCann A."/>
            <person name="Guo C."/>
            <person name="Argimon S."/>
            <person name="Zhang W."/>
            <person name="Yang X."/>
            <person name="Jeffery I.B."/>
            <person name="Cooney J.C."/>
            <person name="Kagawa T.F."/>
            <person name="Liu W."/>
            <person name="Song Y."/>
            <person name="Salvetti E."/>
            <person name="Wrobel A."/>
            <person name="Rasinkangas P."/>
            <person name="Parkhill J."/>
            <person name="Rea M.C."/>
            <person name="O'Sullivan O."/>
            <person name="Ritari J."/>
            <person name="Douillard F.P."/>
            <person name="Paul Ross R."/>
            <person name="Yang R."/>
            <person name="Briner A.E."/>
            <person name="Felis G.E."/>
            <person name="de Vos W.M."/>
            <person name="Barrangou R."/>
            <person name="Klaenhammer T.R."/>
            <person name="Caufield P.W."/>
            <person name="Cui Y."/>
            <person name="Zhang H."/>
            <person name="O'Toole P.W."/>
        </authorList>
    </citation>
    <scope>NUCLEOTIDE SEQUENCE [LARGE SCALE GENOMIC DNA]</scope>
    <source>
        <strain evidence="5 7">DSM 18001</strain>
    </source>
</reference>
<protein>
    <submittedName>
        <fullName evidence="6">DUF4479 domain-containing protein</fullName>
    </submittedName>
    <submittedName>
        <fullName evidence="5">EMAP domain-containing protein</fullName>
    </submittedName>
</protein>
<evidence type="ECO:0000313" key="7">
    <source>
        <dbReference type="Proteomes" id="UP000051859"/>
    </source>
</evidence>
<feature type="domain" description="TRNA-binding" evidence="4">
    <location>
        <begin position="91"/>
        <end position="202"/>
    </location>
</feature>